<dbReference type="SUPFAM" id="SSF53474">
    <property type="entry name" value="alpha/beta-Hydrolases"/>
    <property type="match status" value="1"/>
</dbReference>
<evidence type="ECO:0000313" key="2">
    <source>
        <dbReference type="Proteomes" id="UP000000496"/>
    </source>
</evidence>
<evidence type="ECO:0000313" key="1">
    <source>
        <dbReference type="EMBL" id="CCB89514.1"/>
    </source>
</evidence>
<protein>
    <submittedName>
        <fullName evidence="1">Uncharacterized protein</fullName>
    </submittedName>
</protein>
<name>F8L9H7_SIMNZ</name>
<dbReference type="EMBL" id="FR872582">
    <property type="protein sequence ID" value="CCB89514.1"/>
    <property type="molecule type" value="Genomic_DNA"/>
</dbReference>
<dbReference type="RefSeq" id="WP_013943980.1">
    <property type="nucleotide sequence ID" value="NC_015713.1"/>
</dbReference>
<dbReference type="InterPro" id="IPR029058">
    <property type="entry name" value="AB_hydrolase_fold"/>
</dbReference>
<accession>F8L9H7</accession>
<organism evidence="1 2">
    <name type="scientific">Simkania negevensis (strain ATCC VR-1471 / DSM 27360 / Z)</name>
    <dbReference type="NCBI Taxonomy" id="331113"/>
    <lineage>
        <taxon>Bacteria</taxon>
        <taxon>Pseudomonadati</taxon>
        <taxon>Chlamydiota</taxon>
        <taxon>Chlamydiia</taxon>
        <taxon>Parachlamydiales</taxon>
        <taxon>Simkaniaceae</taxon>
        <taxon>Simkania</taxon>
    </lineage>
</organism>
<reference key="1">
    <citation type="journal article" date="2011" name="Mol. Biol. Evol.">
        <title>Unity in variety -- the pan-genome of the Chlamydiae.</title>
        <authorList>
            <person name="Collingro A."/>
            <person name="Tischler P."/>
            <person name="Weinmaier T."/>
            <person name="Penz T."/>
            <person name="Heinz E."/>
            <person name="Brunham R.C."/>
            <person name="Read T.D."/>
            <person name="Bavoil P.M."/>
            <person name="Sachse K."/>
            <person name="Kahane S."/>
            <person name="Friedman M.G."/>
            <person name="Rattei T."/>
            <person name="Myers G.S.A."/>
            <person name="Horn M."/>
        </authorList>
    </citation>
    <scope>NUCLEOTIDE SEQUENCE</scope>
    <source>
        <strain>Z</strain>
    </source>
</reference>
<dbReference type="KEGG" id="sng:SNE_A16370"/>
<reference evidence="1 2" key="2">
    <citation type="journal article" date="2011" name="Mol. Biol. Evol.">
        <title>Unity in variety--the pan-genome of the Chlamydiae.</title>
        <authorList>
            <person name="Collingro A."/>
            <person name="Tischler P."/>
            <person name="Weinmaier T."/>
            <person name="Penz T."/>
            <person name="Heinz E."/>
            <person name="Brunham R.C."/>
            <person name="Read T.D."/>
            <person name="Bavoil P.M."/>
            <person name="Sachse K."/>
            <person name="Kahane S."/>
            <person name="Friedman M.G."/>
            <person name="Rattei T."/>
            <person name="Myers G.S."/>
            <person name="Horn M."/>
        </authorList>
    </citation>
    <scope>NUCLEOTIDE SEQUENCE [LARGE SCALE GENOMIC DNA]</scope>
    <source>
        <strain evidence="2">ATCC VR-1471 / Z</strain>
    </source>
</reference>
<dbReference type="Proteomes" id="UP000000496">
    <property type="component" value="Chromosome gsn.131"/>
</dbReference>
<dbReference type="AlphaFoldDB" id="F8L9H7"/>
<dbReference type="HOGENOM" id="CLU_1085424_0_0_0"/>
<gene>
    <name evidence="1" type="ordered locus">SNE_A16370</name>
</gene>
<keyword evidence="2" id="KW-1185">Reference proteome</keyword>
<sequence length="256" mass="29013">MASVTSFSNHFRNFTNHFRKHPTSDSVSNPAEMEEYKPVSGHVVDLFKDYKCNPAQMEAFNPEASRFIEARTNPDRTWNVLFVGGILNEAENVGTNVEKLREKTGVTIAPFWNPVYAAQKEDRRPKEEVVQALALTIEEHLKVGRLCLIAHSHGTRVVAMALEDLRERNVIQLHEDKLEVYGFGGVEGIPEEFASRVVNYKNKDDHVQSLGKLLWHHNKSVEWAKLDGPGEGHQFDGGYDEVAAEEVKQFILRSSN</sequence>
<proteinExistence type="predicted"/>